<dbReference type="EMBL" id="CP016634">
    <property type="protein sequence ID" value="ANY86771.1"/>
    <property type="molecule type" value="Genomic_DNA"/>
</dbReference>
<keyword evidence="4" id="KW-0745">Spermidine biosynthesis</keyword>
<dbReference type="InterPro" id="IPR016067">
    <property type="entry name" value="S-AdoMet_deCO2ase_core"/>
</dbReference>
<name>A0A1B2F3J1_PSEPU</name>
<comment type="cofactor">
    <cofactor evidence="1">
        <name>pyruvate</name>
        <dbReference type="ChEBI" id="CHEBI:15361"/>
    </cofactor>
</comment>
<proteinExistence type="predicted"/>
<keyword evidence="7" id="KW-0456">Lyase</keyword>
<dbReference type="AlphaFoldDB" id="A0A1B2F3J1"/>
<protein>
    <submittedName>
        <fullName evidence="10">S-adenosylmethionine decarboxylase proenzyme</fullName>
    </submittedName>
</protein>
<dbReference type="SUPFAM" id="SSF56276">
    <property type="entry name" value="S-adenosylmethionine decarboxylase"/>
    <property type="match status" value="1"/>
</dbReference>
<keyword evidence="9" id="KW-0670">Pyruvate</keyword>
<evidence type="ECO:0000313" key="10">
    <source>
        <dbReference type="EMBL" id="ANY86771.1"/>
    </source>
</evidence>
<evidence type="ECO:0000256" key="9">
    <source>
        <dbReference type="ARBA" id="ARBA00023317"/>
    </source>
</evidence>
<keyword evidence="6" id="KW-0865">Zymogen</keyword>
<keyword evidence="3" id="KW-0068">Autocatalytic cleavage</keyword>
<reference evidence="10" key="1">
    <citation type="submission" date="2016-07" db="EMBL/GenBank/DDBJ databases">
        <title>New class B carbapenemase carried by novel plasmid in Pseudomonas putida enviromental strain in eastern Amazonia.</title>
        <authorList>
            <person name="Souza C.O."/>
            <person name="Lima K.V."/>
            <person name="Brasiliense D.M."/>
            <person name="Perez-Chaparro P.J."/>
            <person name="Mamizuka E.M."/>
            <person name="Lima M.O."/>
            <person name="Lima L.N."/>
            <person name="McCulloch J.A."/>
        </authorList>
    </citation>
    <scope>NUCLEOTIDE SEQUENCE [LARGE SCALE GENOMIC DNA]</scope>
    <source>
        <strain evidence="10">IEC33019</strain>
    </source>
</reference>
<dbReference type="Gene3D" id="3.60.90.10">
    <property type="entry name" value="S-adenosylmethionine decarboxylase"/>
    <property type="match status" value="1"/>
</dbReference>
<evidence type="ECO:0000256" key="3">
    <source>
        <dbReference type="ARBA" id="ARBA00022813"/>
    </source>
</evidence>
<evidence type="ECO:0000256" key="7">
    <source>
        <dbReference type="ARBA" id="ARBA00023239"/>
    </source>
</evidence>
<evidence type="ECO:0000256" key="1">
    <source>
        <dbReference type="ARBA" id="ARBA00001928"/>
    </source>
</evidence>
<accession>A0A1B2F3J1</accession>
<dbReference type="NCBIfam" id="TIGR03330">
    <property type="entry name" value="SAM_DCase_Bsu"/>
    <property type="match status" value="1"/>
</dbReference>
<dbReference type="InterPro" id="IPR003826">
    <property type="entry name" value="AdoMetDC_fam_prok"/>
</dbReference>
<evidence type="ECO:0000256" key="2">
    <source>
        <dbReference type="ARBA" id="ARBA00022793"/>
    </source>
</evidence>
<dbReference type="GO" id="GO:0004014">
    <property type="term" value="F:adenosylmethionine decarboxylase activity"/>
    <property type="evidence" value="ECO:0007669"/>
    <property type="project" value="InterPro"/>
</dbReference>
<evidence type="ECO:0000256" key="8">
    <source>
        <dbReference type="ARBA" id="ARBA00023270"/>
    </source>
</evidence>
<sequence length="129" mass="14420">MEDFGYHTIWDITGASSAVLRDEQALHRFFHAVLLSSGFTVIDDLVHKFVLGGEGVTGLFLLSESHLSYHTYPENSYISIDVYTCGKSNASINRGIRRFFGDHVNVNCRTLRRGSGLAIDKECCDEACR</sequence>
<organism evidence="10">
    <name type="scientific">Pseudomonas putida</name>
    <name type="common">Arthrobacter siderocapsulatus</name>
    <dbReference type="NCBI Taxonomy" id="303"/>
    <lineage>
        <taxon>Bacteria</taxon>
        <taxon>Pseudomonadati</taxon>
        <taxon>Pseudomonadota</taxon>
        <taxon>Gammaproteobacteria</taxon>
        <taxon>Pseudomonadales</taxon>
        <taxon>Pseudomonadaceae</taxon>
        <taxon>Pseudomonas</taxon>
    </lineage>
</organism>
<evidence type="ECO:0000256" key="4">
    <source>
        <dbReference type="ARBA" id="ARBA00023066"/>
    </source>
</evidence>
<dbReference type="InterPro" id="IPR017716">
    <property type="entry name" value="S-AdoMet_deCOase_pro-enz"/>
</dbReference>
<evidence type="ECO:0000256" key="6">
    <source>
        <dbReference type="ARBA" id="ARBA00023145"/>
    </source>
</evidence>
<dbReference type="GO" id="GO:0008295">
    <property type="term" value="P:spermidine biosynthetic process"/>
    <property type="evidence" value="ECO:0007669"/>
    <property type="project" value="UniProtKB-KW"/>
</dbReference>
<dbReference type="Pfam" id="PF02675">
    <property type="entry name" value="AdoMet_dc"/>
    <property type="match status" value="1"/>
</dbReference>
<keyword evidence="8" id="KW-0704">Schiff base</keyword>
<dbReference type="GO" id="GO:0005829">
    <property type="term" value="C:cytosol"/>
    <property type="evidence" value="ECO:0007669"/>
    <property type="project" value="TreeGrafter"/>
</dbReference>
<dbReference type="PANTHER" id="PTHR33866:SF2">
    <property type="entry name" value="S-ADENOSYLMETHIONINE DECARBOXYLASE PROENZYME"/>
    <property type="match status" value="1"/>
</dbReference>
<dbReference type="PANTHER" id="PTHR33866">
    <property type="entry name" value="S-ADENOSYLMETHIONINE DECARBOXYLASE PROENZYME"/>
    <property type="match status" value="1"/>
</dbReference>
<gene>
    <name evidence="10" type="primary">speH</name>
    <name evidence="10" type="ORF">IEC33019_1203</name>
</gene>
<keyword evidence="2" id="KW-0210">Decarboxylase</keyword>
<evidence type="ECO:0000256" key="5">
    <source>
        <dbReference type="ARBA" id="ARBA00023115"/>
    </source>
</evidence>
<keyword evidence="5" id="KW-0620">Polyamine biosynthesis</keyword>